<feature type="transmembrane region" description="Helical" evidence="1">
    <location>
        <begin position="29"/>
        <end position="56"/>
    </location>
</feature>
<dbReference type="EMBL" id="MHNL01000001">
    <property type="protein sequence ID" value="OGZ46149.1"/>
    <property type="molecule type" value="Genomic_DNA"/>
</dbReference>
<evidence type="ECO:0000313" key="2">
    <source>
        <dbReference type="EMBL" id="OGZ46149.1"/>
    </source>
</evidence>
<organism evidence="2 3">
    <name type="scientific">Candidatus Ryanbacteria bacterium RIFCSPHIGHO2_01_FULL_48_27</name>
    <dbReference type="NCBI Taxonomy" id="1802115"/>
    <lineage>
        <taxon>Bacteria</taxon>
        <taxon>Candidatus Ryaniibacteriota</taxon>
    </lineage>
</organism>
<keyword evidence="1" id="KW-0472">Membrane</keyword>
<protein>
    <submittedName>
        <fullName evidence="2">Uncharacterized protein</fullName>
    </submittedName>
</protein>
<keyword evidence="1" id="KW-0812">Transmembrane</keyword>
<dbReference type="Proteomes" id="UP000177785">
    <property type="component" value="Unassembled WGS sequence"/>
</dbReference>
<accession>A0A1G2G7C3</accession>
<dbReference type="AlphaFoldDB" id="A0A1G2G7C3"/>
<evidence type="ECO:0000256" key="1">
    <source>
        <dbReference type="SAM" id="Phobius"/>
    </source>
</evidence>
<reference evidence="2 3" key="1">
    <citation type="journal article" date="2016" name="Nat. Commun.">
        <title>Thousands of microbial genomes shed light on interconnected biogeochemical processes in an aquifer system.</title>
        <authorList>
            <person name="Anantharaman K."/>
            <person name="Brown C.T."/>
            <person name="Hug L.A."/>
            <person name="Sharon I."/>
            <person name="Castelle C.J."/>
            <person name="Probst A.J."/>
            <person name="Thomas B.C."/>
            <person name="Singh A."/>
            <person name="Wilkins M.J."/>
            <person name="Karaoz U."/>
            <person name="Brodie E.L."/>
            <person name="Williams K.H."/>
            <person name="Hubbard S.S."/>
            <person name="Banfield J.F."/>
        </authorList>
    </citation>
    <scope>NUCLEOTIDE SEQUENCE [LARGE SCALE GENOMIC DNA]</scope>
</reference>
<name>A0A1G2G7C3_9BACT</name>
<proteinExistence type="predicted"/>
<keyword evidence="1" id="KW-1133">Transmembrane helix</keyword>
<sequence length="66" mass="7586">MDEDVRRQLSEQSTKLDAIYHSVEQTRKYFLWTLIITLVVLVLPLIGLFFVLPGFLSTYSTGSMGF</sequence>
<gene>
    <name evidence="2" type="ORF">A2756_06060</name>
</gene>
<dbReference type="STRING" id="1802115.A2756_06060"/>
<comment type="caution">
    <text evidence="2">The sequence shown here is derived from an EMBL/GenBank/DDBJ whole genome shotgun (WGS) entry which is preliminary data.</text>
</comment>
<evidence type="ECO:0000313" key="3">
    <source>
        <dbReference type="Proteomes" id="UP000177785"/>
    </source>
</evidence>